<evidence type="ECO:0000313" key="14">
    <source>
        <dbReference type="Proteomes" id="UP000036097"/>
    </source>
</evidence>
<dbReference type="PIRSF" id="PIRSF006648">
    <property type="entry name" value="DrrB"/>
    <property type="match status" value="1"/>
</dbReference>
<evidence type="ECO:0000256" key="2">
    <source>
        <dbReference type="ARBA" id="ARBA00007783"/>
    </source>
</evidence>
<evidence type="ECO:0000256" key="11">
    <source>
        <dbReference type="RuleBase" id="RU361157"/>
    </source>
</evidence>
<keyword evidence="5" id="KW-0762">Sugar transport</keyword>
<evidence type="ECO:0000256" key="3">
    <source>
        <dbReference type="ARBA" id="ARBA00022448"/>
    </source>
</evidence>
<feature type="transmembrane region" description="Helical" evidence="11">
    <location>
        <begin position="183"/>
        <end position="202"/>
    </location>
</feature>
<feature type="transmembrane region" description="Helical" evidence="11">
    <location>
        <begin position="38"/>
        <end position="59"/>
    </location>
</feature>
<gene>
    <name evidence="13" type="ORF">ABT56_09815</name>
</gene>
<dbReference type="GO" id="GO:0015774">
    <property type="term" value="P:polysaccharide transport"/>
    <property type="evidence" value="ECO:0007669"/>
    <property type="project" value="UniProtKB-KW"/>
</dbReference>
<dbReference type="OrthoDB" id="9786910at2"/>
<dbReference type="InterPro" id="IPR013525">
    <property type="entry name" value="ABC2_TM"/>
</dbReference>
<dbReference type="GO" id="GO:0140359">
    <property type="term" value="F:ABC-type transporter activity"/>
    <property type="evidence" value="ECO:0007669"/>
    <property type="project" value="InterPro"/>
</dbReference>
<feature type="domain" description="ABC transmembrane type-2" evidence="12">
    <location>
        <begin position="35"/>
        <end position="260"/>
    </location>
</feature>
<keyword evidence="10 11" id="KW-0472">Membrane</keyword>
<comment type="caution">
    <text evidence="13">The sequence shown here is derived from an EMBL/GenBank/DDBJ whole genome shotgun (WGS) entry which is preliminary data.</text>
</comment>
<dbReference type="GO" id="GO:0043190">
    <property type="term" value="C:ATP-binding cassette (ABC) transporter complex"/>
    <property type="evidence" value="ECO:0007669"/>
    <property type="project" value="InterPro"/>
</dbReference>
<dbReference type="EMBL" id="LDOT01000012">
    <property type="protein sequence ID" value="KLV05828.1"/>
    <property type="molecule type" value="Genomic_DNA"/>
</dbReference>
<dbReference type="PATRIC" id="fig|1195763.3.peg.2062"/>
<dbReference type="InterPro" id="IPR000412">
    <property type="entry name" value="ABC_2_transport"/>
</dbReference>
<keyword evidence="8 11" id="KW-1133">Transmembrane helix</keyword>
<keyword evidence="6 11" id="KW-0812">Transmembrane</keyword>
<evidence type="ECO:0000256" key="1">
    <source>
        <dbReference type="ARBA" id="ARBA00004651"/>
    </source>
</evidence>
<keyword evidence="14" id="KW-1185">Reference proteome</keyword>
<dbReference type="RefSeq" id="WP_047878693.1">
    <property type="nucleotide sequence ID" value="NZ_LDOT01000012.1"/>
</dbReference>
<feature type="transmembrane region" description="Helical" evidence="11">
    <location>
        <begin position="114"/>
        <end position="138"/>
    </location>
</feature>
<name>A0A0J1H213_9GAMM</name>
<accession>A0A0J1H213</accession>
<comment type="subcellular location">
    <subcellularLocation>
        <location evidence="11">Cell inner membrane</location>
        <topology evidence="11">Multi-pass membrane protein</topology>
    </subcellularLocation>
    <subcellularLocation>
        <location evidence="1">Cell membrane</location>
        <topology evidence="1">Multi-pass membrane protein</topology>
    </subcellularLocation>
</comment>
<evidence type="ECO:0000256" key="4">
    <source>
        <dbReference type="ARBA" id="ARBA00022475"/>
    </source>
</evidence>
<keyword evidence="9" id="KW-0625">Polysaccharide transport</keyword>
<keyword evidence="3 11" id="KW-0813">Transport</keyword>
<evidence type="ECO:0000256" key="10">
    <source>
        <dbReference type="ARBA" id="ARBA00023136"/>
    </source>
</evidence>
<evidence type="ECO:0000256" key="5">
    <source>
        <dbReference type="ARBA" id="ARBA00022597"/>
    </source>
</evidence>
<protein>
    <recommendedName>
        <fullName evidence="11">Transport permease protein</fullName>
    </recommendedName>
</protein>
<comment type="similarity">
    <text evidence="2 11">Belongs to the ABC-2 integral membrane protein family.</text>
</comment>
<sequence length="268" mass="30271">MLTNYNFLSPLLQHKGLIWTMAKRDLAMRYKGSVMGMLWTFFNPLLMLAIYTFVFQYVFRSKWGMEGEMKTGFAIILFSGLILHMWLTEVFSRSVSLMSSNANFVKKIVFPLEVFPWVVLLSASFQFAIASLVLVGFMVVEGASFTMSMLLAPITVAPLALLLLGSSYLFSALGVFVKDLEQFIGSFVTILLFTSTVFFSLDNVPAIIQPFIKLNPLTIPVEAFRGAVIWGHVDNWFEVGIYTVVSILFTLVSYAFFKKVKTIFPDVM</sequence>
<feature type="transmembrane region" description="Helical" evidence="11">
    <location>
        <begin position="239"/>
        <end position="257"/>
    </location>
</feature>
<evidence type="ECO:0000256" key="8">
    <source>
        <dbReference type="ARBA" id="ARBA00022989"/>
    </source>
</evidence>
<keyword evidence="4 11" id="KW-1003">Cell membrane</keyword>
<feature type="transmembrane region" description="Helical" evidence="11">
    <location>
        <begin position="150"/>
        <end position="177"/>
    </location>
</feature>
<organism evidence="13 14">
    <name type="scientific">Photobacterium aquae</name>
    <dbReference type="NCBI Taxonomy" id="1195763"/>
    <lineage>
        <taxon>Bacteria</taxon>
        <taxon>Pseudomonadati</taxon>
        <taxon>Pseudomonadota</taxon>
        <taxon>Gammaproteobacteria</taxon>
        <taxon>Vibrionales</taxon>
        <taxon>Vibrionaceae</taxon>
        <taxon>Photobacterium</taxon>
    </lineage>
</organism>
<proteinExistence type="inferred from homology"/>
<evidence type="ECO:0000313" key="13">
    <source>
        <dbReference type="EMBL" id="KLV05828.1"/>
    </source>
</evidence>
<evidence type="ECO:0000256" key="7">
    <source>
        <dbReference type="ARBA" id="ARBA00022903"/>
    </source>
</evidence>
<evidence type="ECO:0000256" key="9">
    <source>
        <dbReference type="ARBA" id="ARBA00023047"/>
    </source>
</evidence>
<keyword evidence="7" id="KW-0972">Capsule biogenesis/degradation</keyword>
<reference evidence="13 14" key="1">
    <citation type="submission" date="2015-05" db="EMBL/GenBank/DDBJ databases">
        <title>Photobacterium galathea sp. nov.</title>
        <authorList>
            <person name="Machado H."/>
            <person name="Gram L."/>
        </authorList>
    </citation>
    <scope>NUCLEOTIDE SEQUENCE [LARGE SCALE GENOMIC DNA]</scope>
    <source>
        <strain evidence="13 14">CGMCC 1.12159</strain>
    </source>
</reference>
<dbReference type="PANTHER" id="PTHR30413">
    <property type="entry name" value="INNER MEMBRANE TRANSPORT PERMEASE"/>
    <property type="match status" value="1"/>
</dbReference>
<dbReference type="Pfam" id="PF01061">
    <property type="entry name" value="ABC2_membrane"/>
    <property type="match status" value="1"/>
</dbReference>
<dbReference type="STRING" id="1195763.ABT56_09815"/>
<dbReference type="PANTHER" id="PTHR30413:SF10">
    <property type="entry name" value="CAPSULE POLYSACCHARIDE EXPORT INNER-MEMBRANE PROTEIN CTRC"/>
    <property type="match status" value="1"/>
</dbReference>
<evidence type="ECO:0000259" key="12">
    <source>
        <dbReference type="PROSITE" id="PS51012"/>
    </source>
</evidence>
<dbReference type="PRINTS" id="PR00164">
    <property type="entry name" value="ABC2TRNSPORT"/>
</dbReference>
<evidence type="ECO:0000256" key="6">
    <source>
        <dbReference type="ARBA" id="ARBA00022692"/>
    </source>
</evidence>
<dbReference type="AlphaFoldDB" id="A0A0J1H213"/>
<dbReference type="GO" id="GO:0015920">
    <property type="term" value="P:lipopolysaccharide transport"/>
    <property type="evidence" value="ECO:0007669"/>
    <property type="project" value="TreeGrafter"/>
</dbReference>
<dbReference type="InterPro" id="IPR047817">
    <property type="entry name" value="ABC2_TM_bact-type"/>
</dbReference>
<dbReference type="PROSITE" id="PS51012">
    <property type="entry name" value="ABC_TM2"/>
    <property type="match status" value="1"/>
</dbReference>
<feature type="transmembrane region" description="Helical" evidence="11">
    <location>
        <begin position="71"/>
        <end position="88"/>
    </location>
</feature>
<dbReference type="Proteomes" id="UP000036097">
    <property type="component" value="Unassembled WGS sequence"/>
</dbReference>